<keyword evidence="2" id="KW-1185">Reference proteome</keyword>
<dbReference type="AlphaFoldDB" id="A0A927MJS4"/>
<name>A0A927MJS4_9BACL</name>
<comment type="caution">
    <text evidence="1">The sequence shown here is derived from an EMBL/GenBank/DDBJ whole genome shotgun (WGS) entry which is preliminary data.</text>
</comment>
<dbReference type="Proteomes" id="UP000658225">
    <property type="component" value="Unassembled WGS sequence"/>
</dbReference>
<dbReference type="RefSeq" id="WP_192598227.1">
    <property type="nucleotide sequence ID" value="NZ_JADBEL010000006.1"/>
</dbReference>
<sequence>MEITEHSVDKMNDPTGILTGERYEFRLYLALDEEDDLYAEGGTGLRVILAIDEEQEQERIVSYNFFDRATEKIMDFELEEDEKVIVLDYCKTHRDK</sequence>
<protein>
    <recommendedName>
        <fullName evidence="3">Pullulanase</fullName>
    </recommendedName>
</protein>
<evidence type="ECO:0000313" key="1">
    <source>
        <dbReference type="EMBL" id="MBE1554437.1"/>
    </source>
</evidence>
<organism evidence="1 2">
    <name type="scientific">Sporosarcina limicola</name>
    <dbReference type="NCBI Taxonomy" id="34101"/>
    <lineage>
        <taxon>Bacteria</taxon>
        <taxon>Bacillati</taxon>
        <taxon>Bacillota</taxon>
        <taxon>Bacilli</taxon>
        <taxon>Bacillales</taxon>
        <taxon>Caryophanaceae</taxon>
        <taxon>Sporosarcina</taxon>
    </lineage>
</organism>
<proteinExistence type="predicted"/>
<reference evidence="1" key="1">
    <citation type="submission" date="2020-10" db="EMBL/GenBank/DDBJ databases">
        <title>Genomic Encyclopedia of Type Strains, Phase IV (KMG-IV): sequencing the most valuable type-strain genomes for metagenomic binning, comparative biology and taxonomic classification.</title>
        <authorList>
            <person name="Goeker M."/>
        </authorList>
    </citation>
    <scope>NUCLEOTIDE SEQUENCE</scope>
    <source>
        <strain evidence="1">DSM 13886</strain>
    </source>
</reference>
<evidence type="ECO:0008006" key="3">
    <source>
        <dbReference type="Google" id="ProtNLM"/>
    </source>
</evidence>
<evidence type="ECO:0000313" key="2">
    <source>
        <dbReference type="Proteomes" id="UP000658225"/>
    </source>
</evidence>
<gene>
    <name evidence="1" type="ORF">H4683_001513</name>
</gene>
<dbReference type="EMBL" id="JADBEL010000006">
    <property type="protein sequence ID" value="MBE1554437.1"/>
    <property type="molecule type" value="Genomic_DNA"/>
</dbReference>
<dbReference type="InterPro" id="IPR045424">
    <property type="entry name" value="DUF6509"/>
</dbReference>
<accession>A0A927MJS4</accession>
<dbReference type="Pfam" id="PF20119">
    <property type="entry name" value="DUF6509"/>
    <property type="match status" value="1"/>
</dbReference>